<dbReference type="AlphaFoldDB" id="A0A6G1H9C9"/>
<dbReference type="Proteomes" id="UP000800041">
    <property type="component" value="Unassembled WGS sequence"/>
</dbReference>
<reference evidence="1" key="1">
    <citation type="journal article" date="2020" name="Stud. Mycol.">
        <title>101 Dothideomycetes genomes: a test case for predicting lifestyles and emergence of pathogens.</title>
        <authorList>
            <person name="Haridas S."/>
            <person name="Albert R."/>
            <person name="Binder M."/>
            <person name="Bloem J."/>
            <person name="Labutti K."/>
            <person name="Salamov A."/>
            <person name="Andreopoulos B."/>
            <person name="Baker S."/>
            <person name="Barry K."/>
            <person name="Bills G."/>
            <person name="Bluhm B."/>
            <person name="Cannon C."/>
            <person name="Castanera R."/>
            <person name="Culley D."/>
            <person name="Daum C."/>
            <person name="Ezra D."/>
            <person name="Gonzalez J."/>
            <person name="Henrissat B."/>
            <person name="Kuo A."/>
            <person name="Liang C."/>
            <person name="Lipzen A."/>
            <person name="Lutzoni F."/>
            <person name="Magnuson J."/>
            <person name="Mondo S."/>
            <person name="Nolan M."/>
            <person name="Ohm R."/>
            <person name="Pangilinan J."/>
            <person name="Park H.-J."/>
            <person name="Ramirez L."/>
            <person name="Alfaro M."/>
            <person name="Sun H."/>
            <person name="Tritt A."/>
            <person name="Yoshinaga Y."/>
            <person name="Zwiers L.-H."/>
            <person name="Turgeon B."/>
            <person name="Goodwin S."/>
            <person name="Spatafora J."/>
            <person name="Crous P."/>
            <person name="Grigoriev I."/>
        </authorList>
    </citation>
    <scope>NUCLEOTIDE SEQUENCE</scope>
    <source>
        <strain evidence="1">CBS 113979</strain>
    </source>
</reference>
<proteinExistence type="predicted"/>
<gene>
    <name evidence="1" type="ORF">K402DRAFT_390743</name>
</gene>
<name>A0A6G1H9C9_9PEZI</name>
<keyword evidence="2" id="KW-1185">Reference proteome</keyword>
<evidence type="ECO:0000313" key="1">
    <source>
        <dbReference type="EMBL" id="KAF1989765.1"/>
    </source>
</evidence>
<accession>A0A6G1H9C9</accession>
<dbReference type="EMBL" id="ML977144">
    <property type="protein sequence ID" value="KAF1989765.1"/>
    <property type="molecule type" value="Genomic_DNA"/>
</dbReference>
<sequence>MTTFLDNFVDLKVDVRNGKWKVDAGLELARSEFCRSYLIYCSQLEDGSDWGWRYYMDLQSSDEQSPPPTDFYTFLQMATSHQGTCPKPDYLTKRFGFPVMEGMCR</sequence>
<protein>
    <submittedName>
        <fullName evidence="1">Uncharacterized protein</fullName>
    </submittedName>
</protein>
<organism evidence="1 2">
    <name type="scientific">Aulographum hederae CBS 113979</name>
    <dbReference type="NCBI Taxonomy" id="1176131"/>
    <lineage>
        <taxon>Eukaryota</taxon>
        <taxon>Fungi</taxon>
        <taxon>Dikarya</taxon>
        <taxon>Ascomycota</taxon>
        <taxon>Pezizomycotina</taxon>
        <taxon>Dothideomycetes</taxon>
        <taxon>Pleosporomycetidae</taxon>
        <taxon>Aulographales</taxon>
        <taxon>Aulographaceae</taxon>
    </lineage>
</organism>
<evidence type="ECO:0000313" key="2">
    <source>
        <dbReference type="Proteomes" id="UP000800041"/>
    </source>
</evidence>